<dbReference type="EMBL" id="BGZK01000831">
    <property type="protein sequence ID" value="GBP62106.1"/>
    <property type="molecule type" value="Genomic_DNA"/>
</dbReference>
<keyword evidence="3" id="KW-1015">Disulfide bond</keyword>
<feature type="domain" description="Ig-like" evidence="8">
    <location>
        <begin position="103"/>
        <end position="195"/>
    </location>
</feature>
<dbReference type="SUPFAM" id="SSF48726">
    <property type="entry name" value="Immunoglobulin"/>
    <property type="match status" value="1"/>
</dbReference>
<gene>
    <name evidence="9" type="primary">Cadm3</name>
    <name evidence="9" type="ORF">EVAR_53884_1</name>
</gene>
<dbReference type="InterPro" id="IPR003599">
    <property type="entry name" value="Ig_sub"/>
</dbReference>
<dbReference type="Pfam" id="PF13927">
    <property type="entry name" value="Ig_3"/>
    <property type="match status" value="1"/>
</dbReference>
<dbReference type="OrthoDB" id="6106100at2759"/>
<evidence type="ECO:0000256" key="5">
    <source>
        <dbReference type="ARBA" id="ARBA00023319"/>
    </source>
</evidence>
<keyword evidence="5" id="KW-0393">Immunoglobulin domain</keyword>
<dbReference type="InterPro" id="IPR013783">
    <property type="entry name" value="Ig-like_fold"/>
</dbReference>
<evidence type="ECO:0000313" key="9">
    <source>
        <dbReference type="EMBL" id="GBP62106.1"/>
    </source>
</evidence>
<keyword evidence="4" id="KW-0325">Glycoprotein</keyword>
<comment type="caution">
    <text evidence="9">The sequence shown here is derived from an EMBL/GenBank/DDBJ whole genome shotgun (WGS) entry which is preliminary data.</text>
</comment>
<dbReference type="PROSITE" id="PS50835">
    <property type="entry name" value="IG_LIKE"/>
    <property type="match status" value="1"/>
</dbReference>
<dbReference type="Gene3D" id="2.60.40.10">
    <property type="entry name" value="Immunoglobulins"/>
    <property type="match status" value="2"/>
</dbReference>
<dbReference type="AlphaFoldDB" id="A0A4C1XE08"/>
<dbReference type="STRING" id="151549.A0A4C1XE08"/>
<proteinExistence type="inferred from homology"/>
<dbReference type="Proteomes" id="UP000299102">
    <property type="component" value="Unassembled WGS sequence"/>
</dbReference>
<keyword evidence="10" id="KW-1185">Reference proteome</keyword>
<keyword evidence="2" id="KW-0964">Secreted</keyword>
<dbReference type="SMART" id="SM00409">
    <property type="entry name" value="IG"/>
    <property type="match status" value="1"/>
</dbReference>
<evidence type="ECO:0000256" key="7">
    <source>
        <dbReference type="ARBA" id="ARBA00068688"/>
    </source>
</evidence>
<dbReference type="InterPro" id="IPR036179">
    <property type="entry name" value="Ig-like_dom_sf"/>
</dbReference>
<evidence type="ECO:0000256" key="3">
    <source>
        <dbReference type="ARBA" id="ARBA00023157"/>
    </source>
</evidence>
<dbReference type="FunFam" id="2.60.40.10:FF:000032">
    <property type="entry name" value="palladin isoform X1"/>
    <property type="match status" value="1"/>
</dbReference>
<dbReference type="SMART" id="SM00408">
    <property type="entry name" value="IGc2"/>
    <property type="match status" value="1"/>
</dbReference>
<dbReference type="GO" id="GO:0005576">
    <property type="term" value="C:extracellular region"/>
    <property type="evidence" value="ECO:0007669"/>
    <property type="project" value="UniProtKB-SubCell"/>
</dbReference>
<dbReference type="InterPro" id="IPR007110">
    <property type="entry name" value="Ig-like_dom"/>
</dbReference>
<reference evidence="9 10" key="1">
    <citation type="journal article" date="2019" name="Commun. Biol.">
        <title>The bagworm genome reveals a unique fibroin gene that provides high tensile strength.</title>
        <authorList>
            <person name="Kono N."/>
            <person name="Nakamura H."/>
            <person name="Ohtoshi R."/>
            <person name="Tomita M."/>
            <person name="Numata K."/>
            <person name="Arakawa K."/>
        </authorList>
    </citation>
    <scope>NUCLEOTIDE SEQUENCE [LARGE SCALE GENOMIC DNA]</scope>
</reference>
<evidence type="ECO:0000256" key="6">
    <source>
        <dbReference type="ARBA" id="ARBA00061228"/>
    </source>
</evidence>
<comment type="similarity">
    <text evidence="6">Belongs to the hemolin family.</text>
</comment>
<accession>A0A4C1XE08</accession>
<evidence type="ECO:0000256" key="4">
    <source>
        <dbReference type="ARBA" id="ARBA00023180"/>
    </source>
</evidence>
<dbReference type="PANTHER" id="PTHR23278:SF32">
    <property type="entry name" value="NEUROMUSCULIN, ISOFORM E"/>
    <property type="match status" value="1"/>
</dbReference>
<dbReference type="InterPro" id="IPR003598">
    <property type="entry name" value="Ig_sub2"/>
</dbReference>
<evidence type="ECO:0000259" key="8">
    <source>
        <dbReference type="PROSITE" id="PS50835"/>
    </source>
</evidence>
<sequence length="240" mass="26920">MRPSEFYVGEAAVKKLVKNSLAICQQKTLMTLNQITPTAQGSTSIKRHSRKSDTTYDTVSNLTFVAKRFDNNKQFICEADNDVIRKTNGQTMRVDQELEVWYPPIVRVSPENRTEIEGKDILLNCEYESNPTALEEVVWFKNKKPVAVNDSSHYEGGAPSKHALLIKNATGDDSGAYGCFLSNKVGNGTSDGVINVNILCRADLMMELEGGHRNSVIKRRNPIEFGLLTSTWYYMVTRVC</sequence>
<organism evidence="9 10">
    <name type="scientific">Eumeta variegata</name>
    <name type="common">Bagworm moth</name>
    <name type="synonym">Eumeta japonica</name>
    <dbReference type="NCBI Taxonomy" id="151549"/>
    <lineage>
        <taxon>Eukaryota</taxon>
        <taxon>Metazoa</taxon>
        <taxon>Ecdysozoa</taxon>
        <taxon>Arthropoda</taxon>
        <taxon>Hexapoda</taxon>
        <taxon>Insecta</taxon>
        <taxon>Pterygota</taxon>
        <taxon>Neoptera</taxon>
        <taxon>Endopterygota</taxon>
        <taxon>Lepidoptera</taxon>
        <taxon>Glossata</taxon>
        <taxon>Ditrysia</taxon>
        <taxon>Tineoidea</taxon>
        <taxon>Psychidae</taxon>
        <taxon>Oiketicinae</taxon>
        <taxon>Eumeta</taxon>
    </lineage>
</organism>
<evidence type="ECO:0000313" key="10">
    <source>
        <dbReference type="Proteomes" id="UP000299102"/>
    </source>
</evidence>
<dbReference type="PANTHER" id="PTHR23278">
    <property type="entry name" value="SIDESTEP PROTEIN"/>
    <property type="match status" value="1"/>
</dbReference>
<protein>
    <recommendedName>
        <fullName evidence="7">Hemolin</fullName>
    </recommendedName>
</protein>
<evidence type="ECO:0000256" key="2">
    <source>
        <dbReference type="ARBA" id="ARBA00022525"/>
    </source>
</evidence>
<name>A0A4C1XE08_EUMVA</name>
<evidence type="ECO:0000256" key="1">
    <source>
        <dbReference type="ARBA" id="ARBA00004613"/>
    </source>
</evidence>
<comment type="subcellular location">
    <subcellularLocation>
        <location evidence="1">Secreted</location>
    </subcellularLocation>
</comment>